<evidence type="ECO:0000313" key="1">
    <source>
        <dbReference type="EMBL" id="MFE8700985.1"/>
    </source>
</evidence>
<sequence length="368" mass="40899">MKFSKMHVLKPLELITGQKEDPCVSLYPLDDAQIRMVVTAPHLTLRLIVPVLEPLSSPLHLSLSSLKKALGKTKAKDPVLFKGVSLSQEAFEMEVEKKEPYPVLSGTLTQEEINGKKWGSLLKPLPMFGKKDLMMPWVNQIMVKTSSEGVTLSACNGVHLVQHALYQPSRESSFFLEKPVLDVFQKGLSLFTEGWRLEVEHGLGFMKSPEESLVVSGVPAAFPNFSVPDPLELFALHVNPIPNGKSAIPWEKKFLDHLREIRDGAECEYQDLALRFEVKPGDPNLVKPVVILSDGKEVDSVETTSPFVMGVAPSILLPAYEVGKAMGLMETIDQWHMTDRGLLLASIQMDGILMETKIFLHGKHEKNA</sequence>
<name>A0ABW6KCK9_9BACI</name>
<gene>
    <name evidence="1" type="ORF">ACFYKX_10185</name>
</gene>
<comment type="caution">
    <text evidence="1">The sequence shown here is derived from an EMBL/GenBank/DDBJ whole genome shotgun (WGS) entry which is preliminary data.</text>
</comment>
<dbReference type="EMBL" id="JBIACK010000004">
    <property type="protein sequence ID" value="MFE8700985.1"/>
    <property type="molecule type" value="Genomic_DNA"/>
</dbReference>
<keyword evidence="2" id="KW-1185">Reference proteome</keyword>
<organism evidence="1 2">
    <name type="scientific">Cytobacillus spartinae</name>
    <dbReference type="NCBI Taxonomy" id="3299023"/>
    <lineage>
        <taxon>Bacteria</taxon>
        <taxon>Bacillati</taxon>
        <taxon>Bacillota</taxon>
        <taxon>Bacilli</taxon>
        <taxon>Bacillales</taxon>
        <taxon>Bacillaceae</taxon>
        <taxon>Cytobacillus</taxon>
    </lineage>
</organism>
<protein>
    <submittedName>
        <fullName evidence="1">Uncharacterized protein</fullName>
    </submittedName>
</protein>
<proteinExistence type="predicted"/>
<evidence type="ECO:0000313" key="2">
    <source>
        <dbReference type="Proteomes" id="UP001601059"/>
    </source>
</evidence>
<reference evidence="1 2" key="1">
    <citation type="submission" date="2024-08" db="EMBL/GenBank/DDBJ databases">
        <title>Two novel Cytobacillus novel species.</title>
        <authorList>
            <person name="Liu G."/>
        </authorList>
    </citation>
    <scope>NUCLEOTIDE SEQUENCE [LARGE SCALE GENOMIC DNA]</scope>
    <source>
        <strain evidence="1 2">FJAT-54145</strain>
    </source>
</reference>
<dbReference type="RefSeq" id="WP_389360704.1">
    <property type="nucleotide sequence ID" value="NZ_JBIACK010000004.1"/>
</dbReference>
<dbReference type="Proteomes" id="UP001601059">
    <property type="component" value="Unassembled WGS sequence"/>
</dbReference>
<accession>A0ABW6KCK9</accession>